<gene>
    <name evidence="1" type="ORF">METZ01_LOCUS405971</name>
</gene>
<protein>
    <submittedName>
        <fullName evidence="1">Uncharacterized protein</fullName>
    </submittedName>
</protein>
<organism evidence="1">
    <name type="scientific">marine metagenome</name>
    <dbReference type="NCBI Taxonomy" id="408172"/>
    <lineage>
        <taxon>unclassified sequences</taxon>
        <taxon>metagenomes</taxon>
        <taxon>ecological metagenomes</taxon>
    </lineage>
</organism>
<sequence>MLTAVGWKPNGEKCPVTNIKDGNGIRVWYNEDGTEDFRVTYKDGEAVRD</sequence>
<dbReference type="EMBL" id="UINC01156605">
    <property type="protein sequence ID" value="SVD53117.1"/>
    <property type="molecule type" value="Genomic_DNA"/>
</dbReference>
<proteinExistence type="predicted"/>
<name>A0A382W2W6_9ZZZZ</name>
<dbReference type="AlphaFoldDB" id="A0A382W2W6"/>
<evidence type="ECO:0000313" key="1">
    <source>
        <dbReference type="EMBL" id="SVD53117.1"/>
    </source>
</evidence>
<reference evidence="1" key="1">
    <citation type="submission" date="2018-05" db="EMBL/GenBank/DDBJ databases">
        <authorList>
            <person name="Lanie J.A."/>
            <person name="Ng W.-L."/>
            <person name="Kazmierczak K.M."/>
            <person name="Andrzejewski T.M."/>
            <person name="Davidsen T.M."/>
            <person name="Wayne K.J."/>
            <person name="Tettelin H."/>
            <person name="Glass J.I."/>
            <person name="Rusch D."/>
            <person name="Podicherti R."/>
            <person name="Tsui H.-C.T."/>
            <person name="Winkler M.E."/>
        </authorList>
    </citation>
    <scope>NUCLEOTIDE SEQUENCE</scope>
</reference>
<accession>A0A382W2W6</accession>